<sequence>MSNRFVFPEEGELLQPIILTQKDDGFQSSKKPRAKKERVKPTMVDVVKCTECGKEETAPEWQEVTYGKSYKPLCVECTTGKLAITVAPEQRVVWKAKCSICKSVKDLHYLQSFDTTFKLLCAMCLPK</sequence>
<evidence type="ECO:0000313" key="1">
    <source>
        <dbReference type="EMBL" id="QYA18330.1"/>
    </source>
</evidence>
<reference evidence="1" key="1">
    <citation type="submission" date="2021-06" db="EMBL/GenBank/DDBJ databases">
        <authorList>
            <person name="Rolland C."/>
        </authorList>
    </citation>
    <scope>NUCLEOTIDE SEQUENCE</scope>
    <source>
        <strain evidence="1">347.936635</strain>
    </source>
</reference>
<name>A0A8F8KSK3_9VIRU</name>
<gene>
    <name evidence="1" type="ORF">KOM_12_60</name>
</gene>
<proteinExistence type="predicted"/>
<dbReference type="EMBL" id="MZ420154">
    <property type="protein sequence ID" value="QYA18330.1"/>
    <property type="molecule type" value="Genomic_DNA"/>
</dbReference>
<organism evidence="1">
    <name type="scientific">Clandestinovirus</name>
    <dbReference type="NCBI Taxonomy" id="2831644"/>
    <lineage>
        <taxon>Viruses</taxon>
    </lineage>
</organism>
<accession>A0A8F8KSK3</accession>
<protein>
    <submittedName>
        <fullName evidence="1">Uncharacterized protein</fullName>
    </submittedName>
</protein>